<gene>
    <name evidence="1" type="ORF">S01H1_76322</name>
</gene>
<comment type="caution">
    <text evidence="1">The sequence shown here is derived from an EMBL/GenBank/DDBJ whole genome shotgun (WGS) entry which is preliminary data.</text>
</comment>
<feature type="non-terminal residue" evidence="1">
    <location>
        <position position="1"/>
    </location>
</feature>
<organism evidence="1">
    <name type="scientific">marine sediment metagenome</name>
    <dbReference type="NCBI Taxonomy" id="412755"/>
    <lineage>
        <taxon>unclassified sequences</taxon>
        <taxon>metagenomes</taxon>
        <taxon>ecological metagenomes</taxon>
    </lineage>
</organism>
<proteinExistence type="predicted"/>
<name>X0YCD1_9ZZZZ</name>
<sequence length="73" mass="8906">DSYTGWERYTHGAGMFFNRKPFRKDSPTYGLVEETRRLRWEESLIGRMSTMRLLMNPPDWLQTDKWFNVSKTW</sequence>
<evidence type="ECO:0000313" key="1">
    <source>
        <dbReference type="EMBL" id="GAG53504.1"/>
    </source>
</evidence>
<dbReference type="EMBL" id="BARS01051213">
    <property type="protein sequence ID" value="GAG53504.1"/>
    <property type="molecule type" value="Genomic_DNA"/>
</dbReference>
<dbReference type="AlphaFoldDB" id="X0YCD1"/>
<accession>X0YCD1</accession>
<protein>
    <submittedName>
        <fullName evidence="1">Uncharacterized protein</fullName>
    </submittedName>
</protein>
<reference evidence="1" key="1">
    <citation type="journal article" date="2014" name="Front. Microbiol.">
        <title>High frequency of phylogenetically diverse reductive dehalogenase-homologous genes in deep subseafloor sedimentary metagenomes.</title>
        <authorList>
            <person name="Kawai M."/>
            <person name="Futagami T."/>
            <person name="Toyoda A."/>
            <person name="Takaki Y."/>
            <person name="Nishi S."/>
            <person name="Hori S."/>
            <person name="Arai W."/>
            <person name="Tsubouchi T."/>
            <person name="Morono Y."/>
            <person name="Uchiyama I."/>
            <person name="Ito T."/>
            <person name="Fujiyama A."/>
            <person name="Inagaki F."/>
            <person name="Takami H."/>
        </authorList>
    </citation>
    <scope>NUCLEOTIDE SEQUENCE</scope>
    <source>
        <strain evidence="1">Expedition CK06-06</strain>
    </source>
</reference>